<reference evidence="1 2" key="1">
    <citation type="submission" date="2021-02" db="EMBL/GenBank/DDBJ databases">
        <authorList>
            <person name="Park J.-S."/>
        </authorList>
    </citation>
    <scope>NUCLEOTIDE SEQUENCE [LARGE SCALE GENOMIC DNA]</scope>
    <source>
        <strain evidence="1 2">188UL20-2</strain>
    </source>
</reference>
<evidence type="ECO:0000313" key="2">
    <source>
        <dbReference type="Proteomes" id="UP000809621"/>
    </source>
</evidence>
<dbReference type="PANTHER" id="PTHR35175:SF2">
    <property type="entry name" value="DUF1289 DOMAIN-CONTAINING PROTEIN"/>
    <property type="match status" value="1"/>
</dbReference>
<protein>
    <submittedName>
        <fullName evidence="1">DUF1289 domain-containing protein</fullName>
    </submittedName>
</protein>
<dbReference type="Pfam" id="PF06945">
    <property type="entry name" value="DUF1289"/>
    <property type="match status" value="1"/>
</dbReference>
<dbReference type="EMBL" id="JAFEUM010000001">
    <property type="protein sequence ID" value="MBM7035022.1"/>
    <property type="molecule type" value="Genomic_DNA"/>
</dbReference>
<dbReference type="Proteomes" id="UP000809621">
    <property type="component" value="Unassembled WGS sequence"/>
</dbReference>
<name>A0ABS2HGS6_9VIBR</name>
<proteinExistence type="predicted"/>
<evidence type="ECO:0000313" key="1">
    <source>
        <dbReference type="EMBL" id="MBM7035022.1"/>
    </source>
</evidence>
<accession>A0ABS2HGS6</accession>
<dbReference type="InterPro" id="IPR010710">
    <property type="entry name" value="DUF1289"/>
</dbReference>
<gene>
    <name evidence="1" type="ORF">JQC93_01280</name>
</gene>
<dbReference type="RefSeq" id="WP_205156663.1">
    <property type="nucleotide sequence ID" value="NZ_JAFEUM010000001.1"/>
</dbReference>
<keyword evidence="2" id="KW-1185">Reference proteome</keyword>
<dbReference type="PANTHER" id="PTHR35175">
    <property type="entry name" value="DUF1289 DOMAIN-CONTAINING PROTEIN"/>
    <property type="match status" value="1"/>
</dbReference>
<sequence length="70" mass="7872">MDSEIECCSVESPCVRNCCLDEHDICVGCFRSIDEIVAWSGASDQEKKTVLHHCHSRKHARKQARGNKPS</sequence>
<organism evidence="1 2">
    <name type="scientific">Vibrio ulleungensis</name>
    <dbReference type="NCBI Taxonomy" id="2807619"/>
    <lineage>
        <taxon>Bacteria</taxon>
        <taxon>Pseudomonadati</taxon>
        <taxon>Pseudomonadota</taxon>
        <taxon>Gammaproteobacteria</taxon>
        <taxon>Vibrionales</taxon>
        <taxon>Vibrionaceae</taxon>
        <taxon>Vibrio</taxon>
    </lineage>
</organism>
<comment type="caution">
    <text evidence="1">The sequence shown here is derived from an EMBL/GenBank/DDBJ whole genome shotgun (WGS) entry which is preliminary data.</text>
</comment>